<sequence length="326" mass="36595">VADETCKWKTDTSFFAMNPWSSDLEYLSYEKRKFEVVDANTVVNRFERECRTDNRILIEIRQAGEYTIVVPSCATIEHNGDLIPVGSASVGLFKSPLGYFFTKDSYSGESHLVKYVKEKDAPGVISQHIPFGKNGLIRVRQVGDAKLDIKVAVDVGEELVIRGPVLAEWKPSWETNNKELLAETKQELTKYSEILWKNEGMHSANQIVIELSVPGMYNIQIPEDADFEIDLFSLNANVNYLTRRASKLSVRSAGVNHAGDSGGSGGDTPYRSRWTYGGLCDTYNPIFPTTQIQTRGYVNIPSYNIPSWKEETTPGKQSEDFGNQKI</sequence>
<accession>A0A3G5A3D8</accession>
<proteinExistence type="predicted"/>
<gene>
    <name evidence="1" type="ORF">Harvfovirus52_8</name>
</gene>
<protein>
    <submittedName>
        <fullName evidence="1">Uncharacterized protein</fullName>
    </submittedName>
</protein>
<feature type="non-terminal residue" evidence="1">
    <location>
        <position position="1"/>
    </location>
</feature>
<organism evidence="1">
    <name type="scientific">Harvfovirus sp</name>
    <dbReference type="NCBI Taxonomy" id="2487768"/>
    <lineage>
        <taxon>Viruses</taxon>
        <taxon>Varidnaviria</taxon>
        <taxon>Bamfordvirae</taxon>
        <taxon>Nucleocytoviricota</taxon>
        <taxon>Megaviricetes</taxon>
        <taxon>Imitervirales</taxon>
        <taxon>Mimiviridae</taxon>
        <taxon>Klosneuvirinae</taxon>
    </lineage>
</organism>
<evidence type="ECO:0000313" key="1">
    <source>
        <dbReference type="EMBL" id="AYV81690.1"/>
    </source>
</evidence>
<reference evidence="1" key="1">
    <citation type="submission" date="2018-10" db="EMBL/GenBank/DDBJ databases">
        <title>Hidden diversity of soil giant viruses.</title>
        <authorList>
            <person name="Schulz F."/>
            <person name="Alteio L."/>
            <person name="Goudeau D."/>
            <person name="Ryan E.M."/>
            <person name="Malmstrom R.R."/>
            <person name="Blanchard J."/>
            <person name="Woyke T."/>
        </authorList>
    </citation>
    <scope>NUCLEOTIDE SEQUENCE</scope>
    <source>
        <strain evidence="1">HAV1</strain>
    </source>
</reference>
<dbReference type="EMBL" id="MK072294">
    <property type="protein sequence ID" value="AYV81690.1"/>
    <property type="molecule type" value="Genomic_DNA"/>
</dbReference>
<name>A0A3G5A3D8_9VIRU</name>